<dbReference type="Proteomes" id="UP001642409">
    <property type="component" value="Unassembled WGS sequence"/>
</dbReference>
<proteinExistence type="predicted"/>
<dbReference type="EMBL" id="CATOUU010000184">
    <property type="protein sequence ID" value="CAI9919689.1"/>
    <property type="molecule type" value="Genomic_DNA"/>
</dbReference>
<accession>A0AA86TIJ0</accession>
<reference evidence="2" key="1">
    <citation type="submission" date="2023-06" db="EMBL/GenBank/DDBJ databases">
        <authorList>
            <person name="Kurt Z."/>
        </authorList>
    </citation>
    <scope>NUCLEOTIDE SEQUENCE</scope>
</reference>
<keyword evidence="4" id="KW-1185">Reference proteome</keyword>
<feature type="region of interest" description="Disordered" evidence="1">
    <location>
        <begin position="1469"/>
        <end position="1504"/>
    </location>
</feature>
<evidence type="ECO:0000313" key="2">
    <source>
        <dbReference type="EMBL" id="CAI9919689.1"/>
    </source>
</evidence>
<reference evidence="3 4" key="2">
    <citation type="submission" date="2024-07" db="EMBL/GenBank/DDBJ databases">
        <authorList>
            <person name="Akdeniz Z."/>
        </authorList>
    </citation>
    <scope>NUCLEOTIDE SEQUENCE [LARGE SCALE GENOMIC DNA]</scope>
</reference>
<evidence type="ECO:0000256" key="1">
    <source>
        <dbReference type="SAM" id="MobiDB-lite"/>
    </source>
</evidence>
<name>A0AA86TIJ0_9EUKA</name>
<comment type="caution">
    <text evidence="2">The sequence shown here is derived from an EMBL/GenBank/DDBJ whole genome shotgun (WGS) entry which is preliminary data.</text>
</comment>
<protein>
    <submittedName>
        <fullName evidence="2">Uncharacterized protein</fullName>
    </submittedName>
</protein>
<gene>
    <name evidence="3" type="ORF">HINF_LOCUS48230</name>
    <name evidence="2" type="ORF">HINF_LOCUS7334</name>
</gene>
<evidence type="ECO:0000313" key="4">
    <source>
        <dbReference type="Proteomes" id="UP001642409"/>
    </source>
</evidence>
<sequence>MSIPYGKINPQERKQKSLELLAKHASQWEQQVQQFASKRPVQQQKRSVMTQDGEFREKMRERALNEANNKQQQAINWERSLRSDEKLVEYKLGHLNPIICMRPIESEGIAIKKIINMRKYVPIDEKLPQQFKDMIKLKSLAQSYEQQEPEEQLEAPVTERQMNSQHDANNEANIDYIRPEPMHLLEPICIATKYTQPRLRINQVTFMASNENVAVCKIENIGDCVVEIQMRHREQQIEPPKQKIKDIEKETYLNNQPIQQNQNKLASKSIIQSQANSPMSKTSSTRKTFTFAQKTQSTEIKTLINESGARDDQQQKLLEKSTTPANLRILSDRYVNVDSMKMIVGMRHNRVQVACNQVEEIKFVMPTANNKAGIILQEYELVITPSCQIIFESQEDQLSQSQNVLHRDKQTIVYVRCYGINSQCLQLYKQQISQEKQGRAFVQKFAHMSTCESLVYEFAFQSIDISENAKIKAAEDKNRKKQIMNRVEDRVVKCYQNDVVKAKWLKNKQSSKEFLYDLLAKVDGFQIKNDNLYNNQELIQDFSSKIYQYKIQENSEEIGHFRLNFIEFQKQSLYKLLISTMNNELLGSHYLFENIEIFNKYAQNLIKIVRKRLIGFITDDQCKENLVVNQSHEAEEWINSYAICTQPAQIAMFCQFSKHKLVQDLINQILNIALPYVLKQVKVDKNVEQMCIDADGKIVSKVRPGFTEHFTQLVYLAACCAQSEPVMSIIDRVDFEERHGYYYNLLKLRMLLEDESFECSVKFNSLLPLPQPACFQLTEADLKQIISQIIKKETLSERIIQLVNNDISLLRKRESQYSKTQQHRVFFELILSDVYDINDISLFQYSFSTHPDYIAQYYEELFTNSSNIQNMRMELTTEIQAQTELELKNTKTQKIRVPSANSKNKLGKTSLSQENMSFTNRIEKYETVSDSYRAQMKNKVQKSPQTTKGTQVNVQQQVQVVTELKNRKFCDFATQSELHALLQQMNIQTTMEVDKLSLAEVLVDAAMLCIQLSAFPAHPVFDQNVQGTYKGNYQGTERTKVVTQLKQALLAKQKLTEPVKGQKLPKGKETNTDQQANIAIDQILDKISTVEFVPVKELLNTTKFIRTVGQQQKEEQPEFVLYDTKEEPIVFSLPKNKQTRITENKLSAFKLGLSQNASTDSVRSVRKDSQLQNIATSRVRLEQILEEEQQVVEETYDLQHEMRLKIFRQEFDVFLDAILTDQSIQAVDQHLEALQAFEDEQMTFDKIQLVRMGQLKPDDIGMLDSEIEAAIQPTRPTPDIIYQNQIQKVQEMQSKLVQQTAILFEEDYQEGAVQLLHQSLVKTLDKLEQCAIQHYRSQFEDYDDVAVAVQNILKPKRDLLKNKDIEGCIEVAKMFNIQLQLPQQQNEYLKSLSIEVSNQQKAQFQNGYNFNKIRNFINNNPEKHKQYASQYSFLITSRGIFDAQSDYKLNEDLDFIDIDAKILEPQMKGLGGKKKTKPESAKNTRVPAVQQQQQPEEPKEEIADEDLPKYLRQVELTTVARRDVWSYLFNNAIDRSTQWFKSVDKLEGLLERAANYIGRGIMTFVQAE</sequence>
<organism evidence="2">
    <name type="scientific">Hexamita inflata</name>
    <dbReference type="NCBI Taxonomy" id="28002"/>
    <lineage>
        <taxon>Eukaryota</taxon>
        <taxon>Metamonada</taxon>
        <taxon>Diplomonadida</taxon>
        <taxon>Hexamitidae</taxon>
        <taxon>Hexamitinae</taxon>
        <taxon>Hexamita</taxon>
    </lineage>
</organism>
<dbReference type="EMBL" id="CAXDID020000221">
    <property type="protein sequence ID" value="CAL6058360.1"/>
    <property type="molecule type" value="Genomic_DNA"/>
</dbReference>
<evidence type="ECO:0000313" key="3">
    <source>
        <dbReference type="EMBL" id="CAL6058360.1"/>
    </source>
</evidence>